<evidence type="ECO:0000313" key="3">
    <source>
        <dbReference type="EMBL" id="PSF35297.1"/>
    </source>
</evidence>
<dbReference type="Proteomes" id="UP000239001">
    <property type="component" value="Unassembled WGS sequence"/>
</dbReference>
<dbReference type="AlphaFoldDB" id="A0A2T1LUR9"/>
<organism evidence="3 4">
    <name type="scientific">Aphanothece hegewaldii CCALA 016</name>
    <dbReference type="NCBI Taxonomy" id="2107694"/>
    <lineage>
        <taxon>Bacteria</taxon>
        <taxon>Bacillati</taxon>
        <taxon>Cyanobacteriota</taxon>
        <taxon>Cyanophyceae</taxon>
        <taxon>Oscillatoriophycideae</taxon>
        <taxon>Chroococcales</taxon>
        <taxon>Aphanothecaceae</taxon>
        <taxon>Aphanothece</taxon>
    </lineage>
</organism>
<dbReference type="PANTHER" id="PTHR35848:SF6">
    <property type="entry name" value="CUPIN TYPE-2 DOMAIN-CONTAINING PROTEIN"/>
    <property type="match status" value="1"/>
</dbReference>
<sequence length="112" mass="12455">MKITTLNELPEKSVSHNPEIKKKVMLNPFEFPNITNFSQATFTPGQIAIAHAHDTMYEIFYIESGEGQIRIDGKDYPLNKGTCVVVEPGEIHEVSNLGQDNLVINVLGIVSE</sequence>
<protein>
    <submittedName>
        <fullName evidence="3">Cupin domain-containing protein</fullName>
    </submittedName>
</protein>
<keyword evidence="1" id="KW-0479">Metal-binding</keyword>
<dbReference type="InterPro" id="IPR051610">
    <property type="entry name" value="GPI/OXD"/>
</dbReference>
<keyword evidence="4" id="KW-1185">Reference proteome</keyword>
<reference evidence="3 4" key="2">
    <citation type="submission" date="2018-03" db="EMBL/GenBank/DDBJ databases">
        <authorList>
            <person name="Keele B.F."/>
        </authorList>
    </citation>
    <scope>NUCLEOTIDE SEQUENCE [LARGE SCALE GENOMIC DNA]</scope>
    <source>
        <strain evidence="3 4">CCALA 016</strain>
    </source>
</reference>
<comment type="caution">
    <text evidence="3">The sequence shown here is derived from an EMBL/GenBank/DDBJ whole genome shotgun (WGS) entry which is preliminary data.</text>
</comment>
<evidence type="ECO:0000259" key="2">
    <source>
        <dbReference type="Pfam" id="PF07883"/>
    </source>
</evidence>
<dbReference type="InterPro" id="IPR013096">
    <property type="entry name" value="Cupin_2"/>
</dbReference>
<accession>A0A2T1LUR9</accession>
<evidence type="ECO:0000313" key="4">
    <source>
        <dbReference type="Proteomes" id="UP000239001"/>
    </source>
</evidence>
<dbReference type="InterPro" id="IPR014710">
    <property type="entry name" value="RmlC-like_jellyroll"/>
</dbReference>
<dbReference type="Pfam" id="PF07883">
    <property type="entry name" value="Cupin_2"/>
    <property type="match status" value="1"/>
</dbReference>
<proteinExistence type="predicted"/>
<evidence type="ECO:0000256" key="1">
    <source>
        <dbReference type="ARBA" id="ARBA00022723"/>
    </source>
</evidence>
<dbReference type="InterPro" id="IPR011051">
    <property type="entry name" value="RmlC_Cupin_sf"/>
</dbReference>
<dbReference type="OrthoDB" id="9797047at2"/>
<dbReference type="RefSeq" id="WP_106458157.1">
    <property type="nucleotide sequence ID" value="NZ_PXOH01000021.1"/>
</dbReference>
<name>A0A2T1LUR9_9CHRO</name>
<gene>
    <name evidence="3" type="ORF">C7H19_17210</name>
</gene>
<reference evidence="3 4" key="1">
    <citation type="submission" date="2018-03" db="EMBL/GenBank/DDBJ databases">
        <title>The ancient ancestry and fast evolution of plastids.</title>
        <authorList>
            <person name="Moore K.R."/>
            <person name="Magnabosco C."/>
            <person name="Momper L."/>
            <person name="Gold D.A."/>
            <person name="Bosak T."/>
            <person name="Fournier G.P."/>
        </authorList>
    </citation>
    <scope>NUCLEOTIDE SEQUENCE [LARGE SCALE GENOMIC DNA]</scope>
    <source>
        <strain evidence="3 4">CCALA 016</strain>
    </source>
</reference>
<dbReference type="SUPFAM" id="SSF51182">
    <property type="entry name" value="RmlC-like cupins"/>
    <property type="match status" value="1"/>
</dbReference>
<dbReference type="PANTHER" id="PTHR35848">
    <property type="entry name" value="OXALATE-BINDING PROTEIN"/>
    <property type="match status" value="1"/>
</dbReference>
<dbReference type="Gene3D" id="2.60.120.10">
    <property type="entry name" value="Jelly Rolls"/>
    <property type="match status" value="1"/>
</dbReference>
<dbReference type="EMBL" id="PXOH01000021">
    <property type="protein sequence ID" value="PSF35297.1"/>
    <property type="molecule type" value="Genomic_DNA"/>
</dbReference>
<dbReference type="GO" id="GO:0046872">
    <property type="term" value="F:metal ion binding"/>
    <property type="evidence" value="ECO:0007669"/>
    <property type="project" value="UniProtKB-KW"/>
</dbReference>
<feature type="domain" description="Cupin type-2" evidence="2">
    <location>
        <begin position="41"/>
        <end position="104"/>
    </location>
</feature>